<dbReference type="RefSeq" id="WP_377602829.1">
    <property type="nucleotide sequence ID" value="NZ_JBHUME010000007.1"/>
</dbReference>
<dbReference type="Proteomes" id="UP001597541">
    <property type="component" value="Unassembled WGS sequence"/>
</dbReference>
<dbReference type="EMBL" id="JBHUME010000007">
    <property type="protein sequence ID" value="MFD2612959.1"/>
    <property type="molecule type" value="Genomic_DNA"/>
</dbReference>
<reference evidence="2" key="1">
    <citation type="journal article" date="2019" name="Int. J. Syst. Evol. Microbiol.">
        <title>The Global Catalogue of Microorganisms (GCM) 10K type strain sequencing project: providing services to taxonomists for standard genome sequencing and annotation.</title>
        <authorList>
            <consortium name="The Broad Institute Genomics Platform"/>
            <consortium name="The Broad Institute Genome Sequencing Center for Infectious Disease"/>
            <person name="Wu L."/>
            <person name="Ma J."/>
        </authorList>
    </citation>
    <scope>NUCLEOTIDE SEQUENCE [LARGE SCALE GENOMIC DNA]</scope>
    <source>
        <strain evidence="2">KCTC 3950</strain>
    </source>
</reference>
<accession>A0ABW5PDN8</accession>
<organism evidence="1 2">
    <name type="scientific">Paenibacillus gansuensis</name>
    <dbReference type="NCBI Taxonomy" id="306542"/>
    <lineage>
        <taxon>Bacteria</taxon>
        <taxon>Bacillati</taxon>
        <taxon>Bacillota</taxon>
        <taxon>Bacilli</taxon>
        <taxon>Bacillales</taxon>
        <taxon>Paenibacillaceae</taxon>
        <taxon>Paenibacillus</taxon>
    </lineage>
</organism>
<sequence>MLFHFKELASKDVAAEFHERMNVDALVESRRDLLAASPLQVDLTARYHGGVVRVEGQLTAEITMACSRCLKPVNETVLIPFEEQFALKPEASEEDEDDDIIAVKEERVDLKPYVEQTFLLYLPFAPVCEEGCKGLCPVCGTDRNTASCGCDTEKVDPRLAGLKDFFKQ</sequence>
<comment type="caution">
    <text evidence="1">The sequence shown here is derived from an EMBL/GenBank/DDBJ whole genome shotgun (WGS) entry which is preliminary data.</text>
</comment>
<protein>
    <submittedName>
        <fullName evidence="1">YceD family protein</fullName>
    </submittedName>
</protein>
<evidence type="ECO:0000313" key="2">
    <source>
        <dbReference type="Proteomes" id="UP001597541"/>
    </source>
</evidence>
<dbReference type="Pfam" id="PF02620">
    <property type="entry name" value="YceD"/>
    <property type="match status" value="1"/>
</dbReference>
<name>A0ABW5PDN8_9BACL</name>
<dbReference type="InterPro" id="IPR003772">
    <property type="entry name" value="YceD"/>
</dbReference>
<keyword evidence="2" id="KW-1185">Reference proteome</keyword>
<gene>
    <name evidence="1" type="ORF">ACFSUF_11050</name>
</gene>
<proteinExistence type="predicted"/>
<evidence type="ECO:0000313" key="1">
    <source>
        <dbReference type="EMBL" id="MFD2612959.1"/>
    </source>
</evidence>
<dbReference type="PANTHER" id="PTHR34374">
    <property type="entry name" value="LARGE RIBOSOMAL RNA SUBUNIT ACCUMULATION PROTEIN YCED HOMOLOG 1, CHLOROPLASTIC"/>
    <property type="match status" value="1"/>
</dbReference>
<dbReference type="PANTHER" id="PTHR34374:SF1">
    <property type="entry name" value="LARGE RIBOSOMAL RNA SUBUNIT ACCUMULATION PROTEIN YCED HOMOLOG 1, CHLOROPLASTIC"/>
    <property type="match status" value="1"/>
</dbReference>